<evidence type="ECO:0000313" key="6">
    <source>
        <dbReference type="Proteomes" id="UP000242972"/>
    </source>
</evidence>
<comment type="similarity">
    <text evidence="3">Belongs to the PNP/MTAP phosphorylase family. MTAP subfamily.</text>
</comment>
<comment type="catalytic activity">
    <reaction evidence="3">
        <text>a purine D-ribonucleoside + phosphate = a purine nucleobase + alpha-D-ribose 1-phosphate</text>
        <dbReference type="Rhea" id="RHEA:19805"/>
        <dbReference type="ChEBI" id="CHEBI:26386"/>
        <dbReference type="ChEBI" id="CHEBI:43474"/>
        <dbReference type="ChEBI" id="CHEBI:57720"/>
        <dbReference type="ChEBI" id="CHEBI:142355"/>
        <dbReference type="EC" id="2.4.2.1"/>
    </reaction>
</comment>
<dbReference type="GO" id="GO:0005829">
    <property type="term" value="C:cytosol"/>
    <property type="evidence" value="ECO:0007669"/>
    <property type="project" value="TreeGrafter"/>
</dbReference>
<evidence type="ECO:0000259" key="4">
    <source>
        <dbReference type="Pfam" id="PF01048"/>
    </source>
</evidence>
<dbReference type="GO" id="GO:0019509">
    <property type="term" value="P:L-methionine salvage from methylthioadenosine"/>
    <property type="evidence" value="ECO:0007669"/>
    <property type="project" value="TreeGrafter"/>
</dbReference>
<dbReference type="SUPFAM" id="SSF53167">
    <property type="entry name" value="Purine and uridine phosphorylases"/>
    <property type="match status" value="1"/>
</dbReference>
<dbReference type="PANTHER" id="PTHR42679">
    <property type="entry name" value="S-METHYL-5'-THIOADENOSINE PHOSPHORYLASE"/>
    <property type="match status" value="1"/>
</dbReference>
<dbReference type="GO" id="GO:0017061">
    <property type="term" value="F:S-methyl-5-thioadenosine phosphorylase activity"/>
    <property type="evidence" value="ECO:0007669"/>
    <property type="project" value="InterPro"/>
</dbReference>
<dbReference type="EC" id="2.4.2.1" evidence="3"/>
<feature type="binding site" evidence="3">
    <location>
        <position position="184"/>
    </location>
    <ligand>
        <name>substrate</name>
    </ligand>
</feature>
<keyword evidence="2 3" id="KW-0808">Transferase</keyword>
<comment type="caution">
    <text evidence="5">The sequence shown here is derived from an EMBL/GenBank/DDBJ whole genome shotgun (WGS) entry which is preliminary data.</text>
</comment>
<evidence type="ECO:0000256" key="3">
    <source>
        <dbReference type="HAMAP-Rule" id="MF_01963"/>
    </source>
</evidence>
<dbReference type="Pfam" id="PF01048">
    <property type="entry name" value="PNP_UDP_1"/>
    <property type="match status" value="1"/>
</dbReference>
<comment type="function">
    <text evidence="3">Purine nucleoside phosphorylase which is highly specific for 6-oxopurine nucleosides. Cleaves guanosine or inosine to respective bases and sugar-1-phosphate molecules. Involved in purine salvage.</text>
</comment>
<feature type="site" description="Important for substrate specificity" evidence="3">
    <location>
        <position position="220"/>
    </location>
</feature>
<accession>A0A2T2XDI0</accession>
<evidence type="ECO:0000256" key="1">
    <source>
        <dbReference type="ARBA" id="ARBA00022676"/>
    </source>
</evidence>
<dbReference type="HAMAP" id="MF_01963">
    <property type="entry name" value="MTAP"/>
    <property type="match status" value="1"/>
</dbReference>
<dbReference type="PANTHER" id="PTHR42679:SF2">
    <property type="entry name" value="S-METHYL-5'-THIOADENOSINE PHOSPHORYLASE"/>
    <property type="match status" value="1"/>
</dbReference>
<dbReference type="InterPro" id="IPR035994">
    <property type="entry name" value="Nucleoside_phosphorylase_sf"/>
</dbReference>
<keyword evidence="1 3" id="KW-0328">Glycosyltransferase</keyword>
<feature type="binding site" evidence="3">
    <location>
        <begin position="51"/>
        <end position="52"/>
    </location>
    <ligand>
        <name>phosphate</name>
        <dbReference type="ChEBI" id="CHEBI:43474"/>
    </ligand>
</feature>
<keyword evidence="3" id="KW-0660">Purine salvage</keyword>
<reference evidence="5 6" key="1">
    <citation type="journal article" date="2014" name="BMC Genomics">
        <title>Comparison of environmental and isolate Sulfobacillus genomes reveals diverse carbon, sulfur, nitrogen, and hydrogen metabolisms.</title>
        <authorList>
            <person name="Justice N.B."/>
            <person name="Norman A."/>
            <person name="Brown C.T."/>
            <person name="Singh A."/>
            <person name="Thomas B.C."/>
            <person name="Banfield J.F."/>
        </authorList>
    </citation>
    <scope>NUCLEOTIDE SEQUENCE [LARGE SCALE GENOMIC DNA]</scope>
    <source>
        <strain evidence="5">AMDSBA4</strain>
    </source>
</reference>
<dbReference type="AlphaFoldDB" id="A0A2T2XDI0"/>
<feature type="binding site" evidence="3">
    <location>
        <begin position="208"/>
        <end position="210"/>
    </location>
    <ligand>
        <name>substrate</name>
    </ligand>
</feature>
<sequence length="258" mass="27967">MVVAVIGGTGVYDSKWLDAVEEKTVDTPYGKALILEGRRPGIDSPVYFMNRHGLNHSVPPHLVNYRANLFALRSLGVDRIVATTAVGSLNPQYGPGTIVLADQFLDFTKARAHTFHQGGPTGVVHTDMTEPYCPYTRRILSQVAANQDISCFNGGVYVATEGPRFETPAEIRAFRLLGGDVVGMTGVPEVVLARELDLCYTTVSLVTNFAAGLSQAPLTHQEVLEVMANNVAHLRAILLEALPSLTKMGDCHCHNSQH</sequence>
<dbReference type="NCBIfam" id="NF006599">
    <property type="entry name" value="PRK09136.1"/>
    <property type="match status" value="1"/>
</dbReference>
<dbReference type="EMBL" id="PXYW01000038">
    <property type="protein sequence ID" value="PSR32528.1"/>
    <property type="molecule type" value="Genomic_DNA"/>
</dbReference>
<dbReference type="InterPro" id="IPR000845">
    <property type="entry name" value="Nucleoside_phosphorylase_d"/>
</dbReference>
<feature type="site" description="Important for substrate specificity" evidence="3">
    <location>
        <position position="166"/>
    </location>
</feature>
<comment type="subunit">
    <text evidence="3">Homohexamer. Dimer of a homotrimer.</text>
</comment>
<feature type="domain" description="Nucleoside phosphorylase" evidence="4">
    <location>
        <begin position="3"/>
        <end position="242"/>
    </location>
</feature>
<comment type="pathway">
    <text evidence="3">Purine metabolism; purine nucleoside salvage.</text>
</comment>
<name>A0A2T2XDI0_9FIRM</name>
<dbReference type="CDD" id="cd09010">
    <property type="entry name" value="MTAP_SsMTAPII_like_MTIP"/>
    <property type="match status" value="1"/>
</dbReference>
<dbReference type="InterPro" id="IPR010044">
    <property type="entry name" value="MTAP"/>
</dbReference>
<feature type="binding site" evidence="3">
    <location>
        <position position="185"/>
    </location>
    <ligand>
        <name>phosphate</name>
        <dbReference type="ChEBI" id="CHEBI:43474"/>
    </ligand>
</feature>
<feature type="binding site" evidence="3">
    <location>
        <begin position="84"/>
        <end position="85"/>
    </location>
    <ligand>
        <name>phosphate</name>
        <dbReference type="ChEBI" id="CHEBI:43474"/>
    </ligand>
</feature>
<dbReference type="NCBIfam" id="TIGR01694">
    <property type="entry name" value="MTAP"/>
    <property type="match status" value="1"/>
</dbReference>
<dbReference type="UniPathway" id="UPA00606"/>
<evidence type="ECO:0000313" key="5">
    <source>
        <dbReference type="EMBL" id="PSR32528.1"/>
    </source>
</evidence>
<dbReference type="Proteomes" id="UP000242972">
    <property type="component" value="Unassembled WGS sequence"/>
</dbReference>
<gene>
    <name evidence="5" type="ORF">C7B46_13990</name>
</gene>
<proteinExistence type="inferred from homology"/>
<dbReference type="Gene3D" id="3.40.50.1580">
    <property type="entry name" value="Nucleoside phosphorylase domain"/>
    <property type="match status" value="1"/>
</dbReference>
<feature type="binding site" evidence="3">
    <location>
        <position position="9"/>
    </location>
    <ligand>
        <name>phosphate</name>
        <dbReference type="ChEBI" id="CHEBI:43474"/>
    </ligand>
</feature>
<evidence type="ECO:0000256" key="2">
    <source>
        <dbReference type="ARBA" id="ARBA00022679"/>
    </source>
</evidence>
<dbReference type="GO" id="GO:0006166">
    <property type="term" value="P:purine ribonucleoside salvage"/>
    <property type="evidence" value="ECO:0007669"/>
    <property type="project" value="UniProtKB-UniRule"/>
</dbReference>
<protein>
    <recommendedName>
        <fullName evidence="3">Probable 6-oxopurine nucleoside phosphorylase</fullName>
        <ecNumber evidence="3">2.4.2.1</ecNumber>
    </recommendedName>
    <alternativeName>
        <fullName evidence="3">Purine nucleoside phosphorylase</fullName>
        <shortName evidence="3">PNP</shortName>
    </alternativeName>
</protein>
<comment type="miscellaneous">
    <text evidence="3">Although this enzyme belongs to the family of MTA phosphorylases based on sequence homology, it has been shown that conserved amino acid substitutions in the substrate binding pocket convert the substrate specificity of this enzyme from 6-aminopurines to 6-oxopurines.</text>
</comment>
<organism evidence="5 6">
    <name type="scientific">Sulfobacillus benefaciens</name>
    <dbReference type="NCBI Taxonomy" id="453960"/>
    <lineage>
        <taxon>Bacteria</taxon>
        <taxon>Bacillati</taxon>
        <taxon>Bacillota</taxon>
        <taxon>Clostridia</taxon>
        <taxon>Eubacteriales</taxon>
        <taxon>Clostridiales Family XVII. Incertae Sedis</taxon>
        <taxon>Sulfobacillus</taxon>
    </lineage>
</organism>